<comment type="caution">
    <text evidence="1">The sequence shown here is derived from an EMBL/GenBank/DDBJ whole genome shotgun (WGS) entry which is preliminary data.</text>
</comment>
<dbReference type="AlphaFoldDB" id="A0A023DY21"/>
<dbReference type="Proteomes" id="UP000024842">
    <property type="component" value="Unassembled WGS sequence"/>
</dbReference>
<evidence type="ECO:0000313" key="1">
    <source>
        <dbReference type="EMBL" id="GAJ46356.1"/>
    </source>
</evidence>
<reference evidence="1 2" key="1">
    <citation type="journal article" date="2014" name="FEMS Microbiol. Lett.">
        <title>Draft genome sequences of three Holospora species (Holospora obtusa, Holospora undulata, and Holospora elegans), endonuclear symbiotic bacteria of the ciliate Paramecium caudatum.</title>
        <authorList>
            <person name="Dohra H."/>
            <person name="Tanaka K."/>
            <person name="Suzuki T."/>
            <person name="Fujishima M."/>
            <person name="Suzuki H."/>
        </authorList>
    </citation>
    <scope>NUCLEOTIDE SEQUENCE [LARGE SCALE GENOMIC DNA]</scope>
    <source>
        <strain evidence="1 2">E1</strain>
    </source>
</reference>
<dbReference type="EMBL" id="BAUP01000086">
    <property type="protein sequence ID" value="GAJ46356.1"/>
    <property type="molecule type" value="Genomic_DNA"/>
</dbReference>
<dbReference type="STRING" id="1427503.HE1_00688"/>
<name>A0A023DY21_9PROT</name>
<organism evidence="1 2">
    <name type="scientific">Holospora elegans E1</name>
    <dbReference type="NCBI Taxonomy" id="1427503"/>
    <lineage>
        <taxon>Bacteria</taxon>
        <taxon>Pseudomonadati</taxon>
        <taxon>Pseudomonadota</taxon>
        <taxon>Alphaproteobacteria</taxon>
        <taxon>Holosporales</taxon>
        <taxon>Holosporaceae</taxon>
        <taxon>Holospora</taxon>
    </lineage>
</organism>
<proteinExistence type="predicted"/>
<accession>A0A023DY21</accession>
<protein>
    <submittedName>
        <fullName evidence="1">Uncharacterized protein</fullName>
    </submittedName>
</protein>
<gene>
    <name evidence="1" type="ORF">HE1_00688</name>
</gene>
<keyword evidence="2" id="KW-1185">Reference proteome</keyword>
<sequence>MDKIFRRKSIKQTTIKIPGTNDCDEMGNYRVDEVLQSKDKR</sequence>
<evidence type="ECO:0000313" key="2">
    <source>
        <dbReference type="Proteomes" id="UP000024842"/>
    </source>
</evidence>